<protein>
    <submittedName>
        <fullName evidence="1">Uncharacterized protein</fullName>
    </submittedName>
</protein>
<organism evidence="1 2">
    <name type="scientific">Araneus ventricosus</name>
    <name type="common">Orbweaver spider</name>
    <name type="synonym">Epeira ventricosa</name>
    <dbReference type="NCBI Taxonomy" id="182803"/>
    <lineage>
        <taxon>Eukaryota</taxon>
        <taxon>Metazoa</taxon>
        <taxon>Ecdysozoa</taxon>
        <taxon>Arthropoda</taxon>
        <taxon>Chelicerata</taxon>
        <taxon>Arachnida</taxon>
        <taxon>Araneae</taxon>
        <taxon>Araneomorphae</taxon>
        <taxon>Entelegynae</taxon>
        <taxon>Araneoidea</taxon>
        <taxon>Araneidae</taxon>
        <taxon>Araneus</taxon>
    </lineage>
</organism>
<dbReference type="Proteomes" id="UP000499080">
    <property type="component" value="Unassembled WGS sequence"/>
</dbReference>
<keyword evidence="2" id="KW-1185">Reference proteome</keyword>
<proteinExistence type="predicted"/>
<comment type="caution">
    <text evidence="1">The sequence shown here is derived from an EMBL/GenBank/DDBJ whole genome shotgun (WGS) entry which is preliminary data.</text>
</comment>
<dbReference type="AlphaFoldDB" id="A0A4Y2BS01"/>
<accession>A0A4Y2BS01</accession>
<evidence type="ECO:0000313" key="1">
    <source>
        <dbReference type="EMBL" id="GBL94407.1"/>
    </source>
</evidence>
<name>A0A4Y2BS01_ARAVE</name>
<dbReference type="EMBL" id="BGPR01000102">
    <property type="protein sequence ID" value="GBL94407.1"/>
    <property type="molecule type" value="Genomic_DNA"/>
</dbReference>
<evidence type="ECO:0000313" key="2">
    <source>
        <dbReference type="Proteomes" id="UP000499080"/>
    </source>
</evidence>
<gene>
    <name evidence="1" type="ORF">AVEN_7378_1</name>
</gene>
<reference evidence="1 2" key="1">
    <citation type="journal article" date="2019" name="Sci. Rep.">
        <title>Orb-weaving spider Araneus ventricosus genome elucidates the spidroin gene catalogue.</title>
        <authorList>
            <person name="Kono N."/>
            <person name="Nakamura H."/>
            <person name="Ohtoshi R."/>
            <person name="Moran D.A.P."/>
            <person name="Shinohara A."/>
            <person name="Yoshida Y."/>
            <person name="Fujiwara M."/>
            <person name="Mori M."/>
            <person name="Tomita M."/>
            <person name="Arakawa K."/>
        </authorList>
    </citation>
    <scope>NUCLEOTIDE SEQUENCE [LARGE SCALE GENOMIC DNA]</scope>
</reference>
<sequence>MSPSTGVIGDEKINCDLSDRIGHSSLESIDGSNFGQVKFFLINRVVPMRGFTSSVNLHEEVLPIDSYIIFKRISFHRETESELKNYFNFGLASYPLSLFYEQGMVRKSRKSVYYDLFNPMNTPSNIENVLYVIDGGFLLHRVAWEL</sequence>
<dbReference type="OrthoDB" id="6743043at2759"/>